<dbReference type="Pfam" id="PF01209">
    <property type="entry name" value="Ubie_methyltran"/>
    <property type="match status" value="1"/>
</dbReference>
<protein>
    <submittedName>
        <fullName evidence="1">Methyltransferase domain-containing protein</fullName>
    </submittedName>
</protein>
<keyword evidence="1" id="KW-0808">Transferase</keyword>
<dbReference type="Gene3D" id="3.40.50.150">
    <property type="entry name" value="Vaccinia Virus protein VP39"/>
    <property type="match status" value="1"/>
</dbReference>
<name>A0ABX7YPW9_9GAMM</name>
<sequence length="313" mass="35826">MTKNWDDYWQEGHLTSLSADYKGNYGGEFLQLWQHYIGQLKQSFTMLDLATGNGAIPFLVREYLPTDVTGKIVGVDKALVRECHECGQVEVRIQGNTEITALPFSDSSFDYITSQFGFEYAAVQPALIESFRVLKTGGRMFLVIHHQDSVIVKRNLSTKKFIESPLLNAVEDALIQLIQSIGILRTPEDVHKIRKDLKCENLRKRFFSILKQLWEQDEQNYLETGISPAVDFLFKQGLFWTVDKKEAFVSKLFSGLRLHAERLGELIEAAMDLKQVNDLTLCVQNANHKVVQVKTVETTQESKLLAWFVIFEK</sequence>
<organism evidence="1 2">
    <name type="scientific">Shewanella yunxiaonensis</name>
    <dbReference type="NCBI Taxonomy" id="2829809"/>
    <lineage>
        <taxon>Bacteria</taxon>
        <taxon>Pseudomonadati</taxon>
        <taxon>Pseudomonadota</taxon>
        <taxon>Gammaproteobacteria</taxon>
        <taxon>Alteromonadales</taxon>
        <taxon>Shewanellaceae</taxon>
        <taxon>Shewanella</taxon>
    </lineage>
</organism>
<evidence type="ECO:0000313" key="1">
    <source>
        <dbReference type="EMBL" id="QUN04675.1"/>
    </source>
</evidence>
<gene>
    <name evidence="1" type="ORF">KDN34_10440</name>
</gene>
<keyword evidence="2" id="KW-1185">Reference proteome</keyword>
<dbReference type="GO" id="GO:0008168">
    <property type="term" value="F:methyltransferase activity"/>
    <property type="evidence" value="ECO:0007669"/>
    <property type="project" value="UniProtKB-KW"/>
</dbReference>
<dbReference type="Proteomes" id="UP000679575">
    <property type="component" value="Chromosome"/>
</dbReference>
<reference evidence="1 2" key="1">
    <citation type="submission" date="2021-04" db="EMBL/GenBank/DDBJ databases">
        <title>Novel species identification of genus Shewanella.</title>
        <authorList>
            <person name="Liu G."/>
        </authorList>
    </citation>
    <scope>NUCLEOTIDE SEQUENCE [LARGE SCALE GENOMIC DNA]</scope>
    <source>
        <strain evidence="1 2">FJAT-54481</strain>
    </source>
</reference>
<dbReference type="GO" id="GO:0032259">
    <property type="term" value="P:methylation"/>
    <property type="evidence" value="ECO:0007669"/>
    <property type="project" value="UniProtKB-KW"/>
</dbReference>
<dbReference type="EMBL" id="CP073587">
    <property type="protein sequence ID" value="QUN04675.1"/>
    <property type="molecule type" value="Genomic_DNA"/>
</dbReference>
<dbReference type="InterPro" id="IPR029063">
    <property type="entry name" value="SAM-dependent_MTases_sf"/>
</dbReference>
<proteinExistence type="predicted"/>
<dbReference type="RefSeq" id="WP_212593729.1">
    <property type="nucleotide sequence ID" value="NZ_CP073587.1"/>
</dbReference>
<evidence type="ECO:0000313" key="2">
    <source>
        <dbReference type="Proteomes" id="UP000679575"/>
    </source>
</evidence>
<keyword evidence="1" id="KW-0489">Methyltransferase</keyword>
<dbReference type="SUPFAM" id="SSF53335">
    <property type="entry name" value="S-adenosyl-L-methionine-dependent methyltransferases"/>
    <property type="match status" value="1"/>
</dbReference>
<dbReference type="CDD" id="cd02440">
    <property type="entry name" value="AdoMet_MTases"/>
    <property type="match status" value="1"/>
</dbReference>
<accession>A0ABX7YPW9</accession>